<evidence type="ECO:0000313" key="6">
    <source>
        <dbReference type="Proteomes" id="UP000779809"/>
    </source>
</evidence>
<dbReference type="Proteomes" id="UP000779809">
    <property type="component" value="Unassembled WGS sequence"/>
</dbReference>
<dbReference type="AlphaFoldDB" id="A0A932EPK4"/>
<evidence type="ECO:0000259" key="4">
    <source>
        <dbReference type="Pfam" id="PF01872"/>
    </source>
</evidence>
<comment type="pathway">
    <text evidence="1">Cofactor biosynthesis; riboflavin biosynthesis.</text>
</comment>
<dbReference type="SUPFAM" id="SSF53597">
    <property type="entry name" value="Dihydrofolate reductase-like"/>
    <property type="match status" value="1"/>
</dbReference>
<dbReference type="PANTHER" id="PTHR38011">
    <property type="entry name" value="DIHYDROFOLATE REDUCTASE FAMILY PROTEIN (AFU_ORTHOLOGUE AFUA_8G06820)"/>
    <property type="match status" value="1"/>
</dbReference>
<accession>A0A932EPK4</accession>
<dbReference type="Pfam" id="PF01872">
    <property type="entry name" value="RibD_C"/>
    <property type="match status" value="1"/>
</dbReference>
<dbReference type="InterPro" id="IPR002734">
    <property type="entry name" value="RibDG_C"/>
</dbReference>
<sequence length="279" mass="31073">MAFETLFDHGEPAPIEDAAYGAYGRLGFPPAPAERPWLFTNFVQSLDGIVSFGDKGATTADLSQSQDDRWLMDLLRAHADAVLLGVNTLVEEAGQHPSGRGFIYRIQDEALAGLRRRLGRGRETNIFVTGAASLDLGKYRVFDGEHVDAVILTTEAGAKRLAEKHTHPHVRVLVAGEGKFVDLPRALAMLRRELNVEHLLCEGGPTLAGHLQRAKLVDEMFLTTSPVMVGQRMPQGEGVRPATFTGAPGFRKEDAPWWRWMSCRRSGEHMFNRYRRREL</sequence>
<organism evidence="5 6">
    <name type="scientific">Candidatus Korobacter versatilis</name>
    <dbReference type="NCBI Taxonomy" id="658062"/>
    <lineage>
        <taxon>Bacteria</taxon>
        <taxon>Pseudomonadati</taxon>
        <taxon>Acidobacteriota</taxon>
        <taxon>Terriglobia</taxon>
        <taxon>Terriglobales</taxon>
        <taxon>Candidatus Korobacteraceae</taxon>
        <taxon>Candidatus Korobacter</taxon>
    </lineage>
</organism>
<dbReference type="GO" id="GO:0008703">
    <property type="term" value="F:5-amino-6-(5-phosphoribosylamino)uracil reductase activity"/>
    <property type="evidence" value="ECO:0007669"/>
    <property type="project" value="InterPro"/>
</dbReference>
<dbReference type="PANTHER" id="PTHR38011:SF7">
    <property type="entry name" value="2,5-DIAMINO-6-RIBOSYLAMINO-4(3H)-PYRIMIDINONE 5'-PHOSPHATE REDUCTASE"/>
    <property type="match status" value="1"/>
</dbReference>
<feature type="domain" description="Bacterial bifunctional deaminase-reductase C-terminal" evidence="4">
    <location>
        <begin position="36"/>
        <end position="240"/>
    </location>
</feature>
<evidence type="ECO:0000256" key="3">
    <source>
        <dbReference type="ARBA" id="ARBA00023002"/>
    </source>
</evidence>
<name>A0A932EPK4_9BACT</name>
<dbReference type="EMBL" id="JACPNR010000001">
    <property type="protein sequence ID" value="MBI2677155.1"/>
    <property type="molecule type" value="Genomic_DNA"/>
</dbReference>
<keyword evidence="2" id="KW-0521">NADP</keyword>
<proteinExistence type="predicted"/>
<reference evidence="5" key="1">
    <citation type="submission" date="2020-07" db="EMBL/GenBank/DDBJ databases">
        <title>Huge and variable diversity of episymbiotic CPR bacteria and DPANN archaea in groundwater ecosystems.</title>
        <authorList>
            <person name="He C.Y."/>
            <person name="Keren R."/>
            <person name="Whittaker M."/>
            <person name="Farag I.F."/>
            <person name="Doudna J."/>
            <person name="Cate J.H.D."/>
            <person name="Banfield J.F."/>
        </authorList>
    </citation>
    <scope>NUCLEOTIDE SEQUENCE</scope>
    <source>
        <strain evidence="5">NC_groundwater_580_Pr5_B-0.1um_64_19</strain>
    </source>
</reference>
<dbReference type="GO" id="GO:0009231">
    <property type="term" value="P:riboflavin biosynthetic process"/>
    <property type="evidence" value="ECO:0007669"/>
    <property type="project" value="InterPro"/>
</dbReference>
<evidence type="ECO:0000256" key="2">
    <source>
        <dbReference type="ARBA" id="ARBA00022857"/>
    </source>
</evidence>
<keyword evidence="3" id="KW-0560">Oxidoreductase</keyword>
<evidence type="ECO:0000313" key="5">
    <source>
        <dbReference type="EMBL" id="MBI2677155.1"/>
    </source>
</evidence>
<comment type="caution">
    <text evidence="5">The sequence shown here is derived from an EMBL/GenBank/DDBJ whole genome shotgun (WGS) entry which is preliminary data.</text>
</comment>
<gene>
    <name evidence="5" type="ORF">HYX28_00055</name>
</gene>
<dbReference type="Gene3D" id="3.40.430.10">
    <property type="entry name" value="Dihydrofolate Reductase, subunit A"/>
    <property type="match status" value="1"/>
</dbReference>
<evidence type="ECO:0000256" key="1">
    <source>
        <dbReference type="ARBA" id="ARBA00005104"/>
    </source>
</evidence>
<dbReference type="InterPro" id="IPR050765">
    <property type="entry name" value="Riboflavin_Biosynth_HTPR"/>
</dbReference>
<dbReference type="InterPro" id="IPR024072">
    <property type="entry name" value="DHFR-like_dom_sf"/>
</dbReference>
<protein>
    <submittedName>
        <fullName evidence="5">Dihydrofolate reductase family protein</fullName>
    </submittedName>
</protein>